<accession>A0AAE0LDG2</accession>
<gene>
    <name evidence="2" type="ORF">CYMTET_10822</name>
</gene>
<feature type="region of interest" description="Disordered" evidence="1">
    <location>
        <begin position="47"/>
        <end position="113"/>
    </location>
</feature>
<feature type="compositionally biased region" description="Polar residues" evidence="1">
    <location>
        <begin position="101"/>
        <end position="113"/>
    </location>
</feature>
<reference evidence="2 3" key="1">
    <citation type="journal article" date="2015" name="Genome Biol. Evol.">
        <title>Comparative Genomics of a Bacterivorous Green Alga Reveals Evolutionary Causalities and Consequences of Phago-Mixotrophic Mode of Nutrition.</title>
        <authorList>
            <person name="Burns J.A."/>
            <person name="Paasch A."/>
            <person name="Narechania A."/>
            <person name="Kim E."/>
        </authorList>
    </citation>
    <scope>NUCLEOTIDE SEQUENCE [LARGE SCALE GENOMIC DNA]</scope>
    <source>
        <strain evidence="2 3">PLY_AMNH</strain>
    </source>
</reference>
<dbReference type="Proteomes" id="UP001190700">
    <property type="component" value="Unassembled WGS sequence"/>
</dbReference>
<protein>
    <submittedName>
        <fullName evidence="2">Uncharacterized protein</fullName>
    </submittedName>
</protein>
<evidence type="ECO:0000313" key="2">
    <source>
        <dbReference type="EMBL" id="KAK3281386.1"/>
    </source>
</evidence>
<proteinExistence type="predicted"/>
<name>A0AAE0LDG2_9CHLO</name>
<dbReference type="EMBL" id="LGRX02003856">
    <property type="protein sequence ID" value="KAK3281386.1"/>
    <property type="molecule type" value="Genomic_DNA"/>
</dbReference>
<keyword evidence="3" id="KW-1185">Reference proteome</keyword>
<feature type="compositionally biased region" description="Basic and acidic residues" evidence="1">
    <location>
        <begin position="81"/>
        <end position="95"/>
    </location>
</feature>
<sequence length="296" mass="32622">MREYNLKHLFPKHKMGITMEEWLKLPEAKQQQVAASAEVKDRLAAELSSMQAAEQAGGGKGEEAQARSDDGDDEAEYDSNFNEREEYAADERADPAGEEVVTSNHSEGGSTPGLQARAAIALGNTQKMQGFPVKTPEEFDKDAQIAAMLLAQRAINLPKDTDNLLALEEIQGKEPTEPVRHPTETRAYDALRIKMKDHLTEDQTLQMAHVQPICKVVNATLYEGLALVSSGRELMLCRVILMDTGANCNIIAIAVGHARSILMKYTRLHYASCRQSLVYSQTYTNSDDKPSCGDVP</sequence>
<dbReference type="AlphaFoldDB" id="A0AAE0LDG2"/>
<organism evidence="2 3">
    <name type="scientific">Cymbomonas tetramitiformis</name>
    <dbReference type="NCBI Taxonomy" id="36881"/>
    <lineage>
        <taxon>Eukaryota</taxon>
        <taxon>Viridiplantae</taxon>
        <taxon>Chlorophyta</taxon>
        <taxon>Pyramimonadophyceae</taxon>
        <taxon>Pyramimonadales</taxon>
        <taxon>Pyramimonadaceae</taxon>
        <taxon>Cymbomonas</taxon>
    </lineage>
</organism>
<evidence type="ECO:0000256" key="1">
    <source>
        <dbReference type="SAM" id="MobiDB-lite"/>
    </source>
</evidence>
<feature type="compositionally biased region" description="Basic and acidic residues" evidence="1">
    <location>
        <begin position="60"/>
        <end position="69"/>
    </location>
</feature>
<evidence type="ECO:0000313" key="3">
    <source>
        <dbReference type="Proteomes" id="UP001190700"/>
    </source>
</evidence>
<comment type="caution">
    <text evidence="2">The sequence shown here is derived from an EMBL/GenBank/DDBJ whole genome shotgun (WGS) entry which is preliminary data.</text>
</comment>